<keyword evidence="4" id="KW-1185">Reference proteome</keyword>
<protein>
    <recommendedName>
        <fullName evidence="5">Lipoprotein</fullName>
    </recommendedName>
</protein>
<name>A0A2G1BZ52_9FLAO</name>
<reference evidence="2 3" key="1">
    <citation type="journal article" date="2016" name="Nat. Commun.">
        <title>Microbial interactions lead to rapid micro-scale successions on model marine particles.</title>
        <authorList>
            <person name="Datta M.S."/>
            <person name="Sliwerska E."/>
            <person name="Gore J."/>
            <person name="Polz M.F."/>
            <person name="Cordero O.X."/>
        </authorList>
    </citation>
    <scope>NUCLEOTIDE SEQUENCE [LARGE SCALE GENOMIC DNA]</scope>
    <source>
        <strain evidence="2 3">4G03</strain>
    </source>
</reference>
<reference evidence="1 4" key="3">
    <citation type="submission" date="2023-07" db="EMBL/GenBank/DDBJ databases">
        <title>Genome content predicts the carbon catabolic preferences of heterotrophic bacteria.</title>
        <authorList>
            <person name="Gralka M."/>
        </authorList>
    </citation>
    <scope>NUCLEOTIDE SEQUENCE [LARGE SCALE GENOMIC DNA]</scope>
    <source>
        <strain evidence="1 4">4G03</strain>
    </source>
</reference>
<dbReference type="Proteomes" id="UP000222163">
    <property type="component" value="Unassembled WGS sequence"/>
</dbReference>
<gene>
    <name evidence="2" type="ORF">CSC81_00640</name>
    <name evidence="1" type="ORF">Q8W23_07870</name>
</gene>
<dbReference type="RefSeq" id="WP_099213833.1">
    <property type="nucleotide sequence ID" value="NZ_JAUYVU010000005.1"/>
</dbReference>
<evidence type="ECO:0000313" key="2">
    <source>
        <dbReference type="EMBL" id="PHN99159.1"/>
    </source>
</evidence>
<dbReference type="AlphaFoldDB" id="A0A2G1BZ52"/>
<dbReference type="PROSITE" id="PS51257">
    <property type="entry name" value="PROKAR_LIPOPROTEIN"/>
    <property type="match status" value="1"/>
</dbReference>
<accession>A0A2G1BZ52</accession>
<evidence type="ECO:0008006" key="5">
    <source>
        <dbReference type="Google" id="ProtNLM"/>
    </source>
</evidence>
<evidence type="ECO:0000313" key="4">
    <source>
        <dbReference type="Proteomes" id="UP001242342"/>
    </source>
</evidence>
<proteinExistence type="predicted"/>
<sequence length="271" mass="31729">MKKTFIILTLLLSLSSCLEKKEVNKNEFEERLAEYVYEDNRFDPIAYISNPKKTDTICISEISKAKNDIKKEGISFIQEVGFSYGINRYNKELKELCKQKGLIHKIEFKRCMALRLSCYSLYMDKALMEKFGTDFKEKMHKEADSLFLINAVNKTISYGDLDDRPRLPNEKERKSNDLGYVYVQNPEIKIESTKWDELPFMDIDFVVHKDSTISDFNVNNFVARGNDRFKKELFNLTVNKIKTDYPIWIPGSIKGIPLKSNNNVRVHFIKK</sequence>
<evidence type="ECO:0000313" key="1">
    <source>
        <dbReference type="EMBL" id="MDP2541386.1"/>
    </source>
</evidence>
<dbReference type="Proteomes" id="UP001242342">
    <property type="component" value="Unassembled WGS sequence"/>
</dbReference>
<reference evidence="2" key="2">
    <citation type="submission" date="2017-10" db="EMBL/GenBank/DDBJ databases">
        <authorList>
            <person name="Enke T.N."/>
            <person name="Cordero O.X."/>
        </authorList>
    </citation>
    <scope>NUCLEOTIDE SEQUENCE</scope>
    <source>
        <strain evidence="2">4G03</strain>
    </source>
</reference>
<evidence type="ECO:0000313" key="3">
    <source>
        <dbReference type="Proteomes" id="UP000222163"/>
    </source>
</evidence>
<comment type="caution">
    <text evidence="2">The sequence shown here is derived from an EMBL/GenBank/DDBJ whole genome shotgun (WGS) entry which is preliminary data.</text>
</comment>
<organism evidence="2 3">
    <name type="scientific">Tenacibaculum discolor</name>
    <dbReference type="NCBI Taxonomy" id="361581"/>
    <lineage>
        <taxon>Bacteria</taxon>
        <taxon>Pseudomonadati</taxon>
        <taxon>Bacteroidota</taxon>
        <taxon>Flavobacteriia</taxon>
        <taxon>Flavobacteriales</taxon>
        <taxon>Flavobacteriaceae</taxon>
        <taxon>Tenacibaculum</taxon>
    </lineage>
</organism>
<dbReference type="EMBL" id="JAUYVU010000005">
    <property type="protein sequence ID" value="MDP2541386.1"/>
    <property type="molecule type" value="Genomic_DNA"/>
</dbReference>
<dbReference type="EMBL" id="PDUU01000001">
    <property type="protein sequence ID" value="PHN99159.1"/>
    <property type="molecule type" value="Genomic_DNA"/>
</dbReference>